<organism evidence="1 2">
    <name type="scientific">Bacillus aerolatus</name>
    <dbReference type="NCBI Taxonomy" id="2653354"/>
    <lineage>
        <taxon>Bacteria</taxon>
        <taxon>Bacillati</taxon>
        <taxon>Bacillota</taxon>
        <taxon>Bacilli</taxon>
        <taxon>Bacillales</taxon>
        <taxon>Bacillaceae</taxon>
        <taxon>Bacillus</taxon>
    </lineage>
</organism>
<dbReference type="EMBL" id="WEIO01000005">
    <property type="protein sequence ID" value="KAB7706636.1"/>
    <property type="molecule type" value="Genomic_DNA"/>
</dbReference>
<protein>
    <submittedName>
        <fullName evidence="1">Competence protein ComFB</fullName>
    </submittedName>
</protein>
<dbReference type="Pfam" id="PF10719">
    <property type="entry name" value="ComFB"/>
    <property type="match status" value="1"/>
</dbReference>
<evidence type="ECO:0000313" key="1">
    <source>
        <dbReference type="EMBL" id="KAB7706636.1"/>
    </source>
</evidence>
<proteinExistence type="predicted"/>
<keyword evidence="2" id="KW-1185">Reference proteome</keyword>
<dbReference type="AlphaFoldDB" id="A0A6I1FF96"/>
<name>A0A6I1FF96_9BACI</name>
<sequence length="100" mass="11033">MGKNGGVKMAVQNVMEDIVRGIVTDQLDHLHLSCKCERCQEDILALSLNNVPPRYVVNDSRRPLVKAMYMVNTQDHANIVAAVAQAATRVSANKRCANIE</sequence>
<reference evidence="1 2" key="1">
    <citation type="submission" date="2019-10" db="EMBL/GenBank/DDBJ databases">
        <title>Bacillus aerolatum sp. nov., isolated from bioaerosol of sport playgrounds.</title>
        <authorList>
            <person name="Chen P."/>
            <person name="Zhang G."/>
        </authorList>
    </citation>
    <scope>NUCLEOTIDE SEQUENCE [LARGE SCALE GENOMIC DNA]</scope>
    <source>
        <strain evidence="1 2">CX253</strain>
    </source>
</reference>
<evidence type="ECO:0000313" key="2">
    <source>
        <dbReference type="Proteomes" id="UP000429595"/>
    </source>
</evidence>
<gene>
    <name evidence="1" type="ORF">F9802_10595</name>
</gene>
<comment type="caution">
    <text evidence="1">The sequence shown here is derived from an EMBL/GenBank/DDBJ whole genome shotgun (WGS) entry which is preliminary data.</text>
</comment>
<accession>A0A6I1FF96</accession>
<dbReference type="Proteomes" id="UP000429595">
    <property type="component" value="Unassembled WGS sequence"/>
</dbReference>
<dbReference type="InterPro" id="IPR019657">
    <property type="entry name" value="ComFB"/>
</dbReference>